<dbReference type="GeneID" id="66355134"/>
<proteinExistence type="inferred from homology"/>
<evidence type="ECO:0000256" key="6">
    <source>
        <dbReference type="ARBA" id="ARBA00034125"/>
    </source>
</evidence>
<evidence type="ECO:0000313" key="15">
    <source>
        <dbReference type="EMBL" id="VFD29637.1"/>
    </source>
</evidence>
<dbReference type="OMA" id="RLCIQCA"/>
<dbReference type="AlphaFoldDB" id="A0A031WE21"/>
<evidence type="ECO:0000259" key="8">
    <source>
        <dbReference type="Pfam" id="PF06738"/>
    </source>
</evidence>
<evidence type="ECO:0000313" key="20">
    <source>
        <dbReference type="Proteomes" id="UP000372533"/>
    </source>
</evidence>
<dbReference type="EMBL" id="FUPS01000006">
    <property type="protein sequence ID" value="SJS45732.1"/>
    <property type="molecule type" value="Genomic_DNA"/>
</dbReference>
<feature type="transmembrane region" description="Helical" evidence="7">
    <location>
        <begin position="144"/>
        <end position="161"/>
    </location>
</feature>
<accession>A0A031WE21</accession>
<dbReference type="GO" id="GO:0015744">
    <property type="term" value="P:succinate transport"/>
    <property type="evidence" value="ECO:0007669"/>
    <property type="project" value="TreeGrafter"/>
</dbReference>
<evidence type="ECO:0000313" key="21">
    <source>
        <dbReference type="Proteomes" id="UP000411588"/>
    </source>
</evidence>
<evidence type="ECO:0000313" key="10">
    <source>
        <dbReference type="EMBL" id="CDS89003.1"/>
    </source>
</evidence>
<dbReference type="PANTHER" id="PTHR34390">
    <property type="entry name" value="UPF0442 PROTEIN YJJB-RELATED"/>
    <property type="match status" value="1"/>
</dbReference>
<dbReference type="GO" id="GO:0022857">
    <property type="term" value="F:transmembrane transporter activity"/>
    <property type="evidence" value="ECO:0007669"/>
    <property type="project" value="InterPro"/>
</dbReference>
<reference evidence="14 18" key="2">
    <citation type="submission" date="2017-02" db="EMBL/GenBank/DDBJ databases">
        <authorList>
            <consortium name="Pathogen Informatics"/>
        </authorList>
    </citation>
    <scope>NUCLEOTIDE SEQUENCE [LARGE SCALE GENOMIC DNA]</scope>
    <source>
        <strain evidence="16 19">078GUE027</strain>
        <strain evidence="15">Clo34</strain>
        <strain evidence="21">clo34</strain>
        <strain evidence="17">Tl291</strain>
        <strain evidence="20">tl291</strain>
        <strain evidence="14 18">VRECD0157</strain>
    </source>
</reference>
<evidence type="ECO:0000313" key="12">
    <source>
        <dbReference type="EMBL" id="HBH1542254.1"/>
    </source>
</evidence>
<dbReference type="Proteomes" id="UP000372533">
    <property type="component" value="Unassembled WGS sequence"/>
</dbReference>
<reference evidence="12" key="4">
    <citation type="submission" date="2021-06" db="EMBL/GenBank/DDBJ databases">
        <authorList>
            <consortium name="NCBI Pathogen Detection Project"/>
        </authorList>
    </citation>
    <scope>NUCLEOTIDE SEQUENCE</scope>
    <source>
        <strain evidence="13">Clostridioides</strain>
        <strain evidence="12">HN1000</strain>
    </source>
</reference>
<evidence type="ECO:0000313" key="16">
    <source>
        <dbReference type="EMBL" id="VFD56110.1"/>
    </source>
</evidence>
<keyword evidence="2" id="KW-1003">Cell membrane</keyword>
<dbReference type="EMBL" id="LK932523">
    <property type="protein sequence ID" value="CDS88349.1"/>
    <property type="molecule type" value="Genomic_DNA"/>
</dbReference>
<dbReference type="PANTHER" id="PTHR34390:SF2">
    <property type="entry name" value="SUCCINATE TRANSPORTER SUBUNIT YJJP-RELATED"/>
    <property type="match status" value="1"/>
</dbReference>
<dbReference type="Proteomes" id="UP000189137">
    <property type="component" value="Unassembled WGS sequence"/>
</dbReference>
<evidence type="ECO:0000256" key="1">
    <source>
        <dbReference type="ARBA" id="ARBA00004651"/>
    </source>
</evidence>
<feature type="transmembrane region" description="Helical" evidence="7">
    <location>
        <begin position="173"/>
        <end position="194"/>
    </location>
</feature>
<dbReference type="Proteomes" id="UP000878956">
    <property type="component" value="Unassembled WGS sequence"/>
</dbReference>
<feature type="transmembrane region" description="Helical" evidence="7">
    <location>
        <begin position="200"/>
        <end position="219"/>
    </location>
</feature>
<dbReference type="EMBL" id="CAADAT010000038">
    <property type="protein sequence ID" value="VFD56110.1"/>
    <property type="molecule type" value="Genomic_DNA"/>
</dbReference>
<dbReference type="KEGG" id="pdf:CD630DERM_27270"/>
<protein>
    <submittedName>
        <fullName evidence="14 15">Membrane protein</fullName>
    </submittedName>
    <submittedName>
        <fullName evidence="10">Putative membrane protein</fullName>
    </submittedName>
    <submittedName>
        <fullName evidence="12">Threonine/serine exporter family protein</fullName>
    </submittedName>
</protein>
<dbReference type="Proteomes" id="UP000346772">
    <property type="component" value="Unassembled WGS sequence"/>
</dbReference>
<dbReference type="EMBL" id="DAEQIJ010000017">
    <property type="protein sequence ID" value="HBH2621321.1"/>
    <property type="molecule type" value="Genomic_DNA"/>
</dbReference>
<dbReference type="EMBL" id="LK932849">
    <property type="protein sequence ID" value="CDS96030.1"/>
    <property type="molecule type" value="Genomic_DNA"/>
</dbReference>
<evidence type="ECO:0000313" key="14">
    <source>
        <dbReference type="EMBL" id="SJS45732.1"/>
    </source>
</evidence>
<dbReference type="Proteomes" id="UP000411588">
    <property type="component" value="Unassembled WGS sequence"/>
</dbReference>
<comment type="similarity">
    <text evidence="6">Belongs to the ThrE exporter (TC 2.A.79) family.</text>
</comment>
<dbReference type="Proteomes" id="UP000879542">
    <property type="component" value="Unassembled WGS sequence"/>
</dbReference>
<sequence>MNQNEELEYKKNILKLALFVGELMIKNGAETSRVEDSVLRICRSRGFYHVNIFTTPTVIIISDEKFDGFSFMKTIQSRGINLNKISLLNSFSREFVSDKEYDIDNAIARLYEIQDVKPYPLWLFYSCTGIASACFACLLGGNYVLNFILTFIIAIFAAITYDKTMKISAISAFSCLVSSFLIALSGVLLVEIGILDDPKMLIVGAIMPLLPGVAFIKAIRDLISGNLISGISRAFDAAMIIIAIASGVGFVLDTWYRIGGPF</sequence>
<evidence type="ECO:0000313" key="19">
    <source>
        <dbReference type="Proteomes" id="UP000346772"/>
    </source>
</evidence>
<dbReference type="PATRIC" id="fig|1496.1371.peg.2268"/>
<evidence type="ECO:0000256" key="5">
    <source>
        <dbReference type="ARBA" id="ARBA00023136"/>
    </source>
</evidence>
<keyword evidence="4 7" id="KW-1133">Transmembrane helix</keyword>
<evidence type="ECO:0000256" key="3">
    <source>
        <dbReference type="ARBA" id="ARBA00022692"/>
    </source>
</evidence>
<dbReference type="GO" id="GO:0005886">
    <property type="term" value="C:plasma membrane"/>
    <property type="evidence" value="ECO:0007669"/>
    <property type="project" value="UniProtKB-SubCell"/>
</dbReference>
<evidence type="ECO:0000313" key="13">
    <source>
        <dbReference type="EMBL" id="HBH2621321.1"/>
    </source>
</evidence>
<evidence type="ECO:0000313" key="17">
    <source>
        <dbReference type="EMBL" id="VHY11962.1"/>
    </source>
</evidence>
<feature type="transmembrane region" description="Helical" evidence="7">
    <location>
        <begin position="231"/>
        <end position="252"/>
    </location>
</feature>
<evidence type="ECO:0000256" key="4">
    <source>
        <dbReference type="ARBA" id="ARBA00022989"/>
    </source>
</evidence>
<comment type="subcellular location">
    <subcellularLocation>
        <location evidence="1">Cell membrane</location>
        <topology evidence="1">Multi-pass membrane protein</topology>
    </subcellularLocation>
</comment>
<evidence type="ECO:0000313" key="11">
    <source>
        <dbReference type="EMBL" id="CDS96030.1"/>
    </source>
</evidence>
<feature type="domain" description="Threonine/serine exporter-like N-terminal" evidence="8">
    <location>
        <begin position="16"/>
        <end position="253"/>
    </location>
</feature>
<dbReference type="Pfam" id="PF06738">
    <property type="entry name" value="ThrE"/>
    <property type="match status" value="1"/>
</dbReference>
<organism evidence="10">
    <name type="scientific">Clostridioides difficile</name>
    <name type="common">Peptoclostridium difficile</name>
    <dbReference type="NCBI Taxonomy" id="1496"/>
    <lineage>
        <taxon>Bacteria</taxon>
        <taxon>Bacillati</taxon>
        <taxon>Bacillota</taxon>
        <taxon>Clostridia</taxon>
        <taxon>Peptostreptococcales</taxon>
        <taxon>Peptostreptococcaceae</taxon>
        <taxon>Clostridioides</taxon>
    </lineage>
</organism>
<dbReference type="OrthoDB" id="9813917at2"/>
<keyword evidence="3 7" id="KW-0812">Transmembrane</keyword>
<dbReference type="EMBL" id="CAADAN010000002">
    <property type="protein sequence ID" value="VFD29637.1"/>
    <property type="molecule type" value="Genomic_DNA"/>
</dbReference>
<evidence type="ECO:0000313" key="18">
    <source>
        <dbReference type="Proteomes" id="UP000189137"/>
    </source>
</evidence>
<evidence type="ECO:0000256" key="2">
    <source>
        <dbReference type="ARBA" id="ARBA00022475"/>
    </source>
</evidence>
<reference evidence="12" key="3">
    <citation type="journal article" date="2018" name="Genome Biol.">
        <title>SKESA: strategic k-mer extension for scrupulous assemblies.</title>
        <authorList>
            <person name="Souvorov A."/>
            <person name="Agarwala R."/>
            <person name="Lipman D.J."/>
        </authorList>
    </citation>
    <scope>NUCLEOTIDE SEQUENCE</scope>
    <source>
        <strain evidence="13">Clostridioides</strain>
        <strain evidence="12">HN1000</strain>
    </source>
</reference>
<dbReference type="EMBL" id="DAEPXK010000014">
    <property type="protein sequence ID" value="HBH1542254.1"/>
    <property type="molecule type" value="Genomic_DNA"/>
</dbReference>
<dbReference type="InterPro" id="IPR010619">
    <property type="entry name" value="ThrE-like_N"/>
</dbReference>
<evidence type="ECO:0000313" key="9">
    <source>
        <dbReference type="EMBL" id="CDS88349.1"/>
    </source>
</evidence>
<dbReference type="EMBL" id="LK932410">
    <property type="protein sequence ID" value="CDS89003.1"/>
    <property type="molecule type" value="Genomic_DNA"/>
</dbReference>
<dbReference type="InterPro" id="IPR050539">
    <property type="entry name" value="ThrE_Dicarb/AminoAcid_Exp"/>
</dbReference>
<evidence type="ECO:0000256" key="7">
    <source>
        <dbReference type="SAM" id="Phobius"/>
    </source>
</evidence>
<reference evidence="10" key="1">
    <citation type="submission" date="2014-07" db="EMBL/GenBank/DDBJ databases">
        <authorList>
            <person name="Monot Marc"/>
        </authorList>
    </citation>
    <scope>NUCLEOTIDE SEQUENCE</scope>
    <source>
        <strain evidence="11">7032989</strain>
        <strain evidence="10">7032994</strain>
    </source>
</reference>
<gene>
    <name evidence="14" type="primary">yjjP_1</name>
    <name evidence="16" type="synonym">yjjP_2</name>
    <name evidence="11" type="ORF">BN1095_20263</name>
    <name evidence="9" type="ORF">BN1096_690009</name>
    <name evidence="10" type="ORF">BN1097_700009</name>
    <name evidence="12" type="ORF">KRM00_001734</name>
    <name evidence="13" type="ORF">KRQ00_003107</name>
    <name evidence="17" type="ORF">SAMEA1402366_02485</name>
    <name evidence="15" type="ORF">SAMEA1402399_00684</name>
    <name evidence="16" type="ORF">SAMEA1710456_03664</name>
    <name evidence="14" type="ORF">SAMEA3375112_02171</name>
</gene>
<dbReference type="EMBL" id="CAAJVP010000012">
    <property type="protein sequence ID" value="VHY11962.1"/>
    <property type="molecule type" value="Genomic_DNA"/>
</dbReference>
<dbReference type="RefSeq" id="WP_003422952.1">
    <property type="nucleotide sequence ID" value="NZ_AP025558.1"/>
</dbReference>
<keyword evidence="5 7" id="KW-0472">Membrane</keyword>
<name>A0A031WE21_CLODI</name>